<dbReference type="GO" id="GO:0046873">
    <property type="term" value="F:metal ion transmembrane transporter activity"/>
    <property type="evidence" value="ECO:0007669"/>
    <property type="project" value="InterPro"/>
</dbReference>
<evidence type="ECO:0000313" key="7">
    <source>
        <dbReference type="EMBL" id="CDQ09727.1"/>
    </source>
</evidence>
<comment type="subcellular location">
    <subcellularLocation>
        <location evidence="1">Membrane</location>
        <topology evidence="1">Multi-pass membrane protein</topology>
    </subcellularLocation>
</comment>
<evidence type="ECO:0000313" key="8">
    <source>
        <dbReference type="EMBL" id="SMH66459.1"/>
    </source>
</evidence>
<dbReference type="InterPro" id="IPR002523">
    <property type="entry name" value="MgTranspt_CorA/ZnTranspt_ZntB"/>
</dbReference>
<accession>A0A060UM38</accession>
<dbReference type="GO" id="GO:0016020">
    <property type="term" value="C:membrane"/>
    <property type="evidence" value="ECO:0007669"/>
    <property type="project" value="UniProtKB-SubCell"/>
</dbReference>
<dbReference type="SUPFAM" id="SSF143865">
    <property type="entry name" value="CorA soluble domain-like"/>
    <property type="match status" value="1"/>
</dbReference>
<dbReference type="Pfam" id="PF01544">
    <property type="entry name" value="CorA"/>
    <property type="match status" value="1"/>
</dbReference>
<dbReference type="PANTHER" id="PTHR47891">
    <property type="entry name" value="TRANSPORTER-RELATED"/>
    <property type="match status" value="1"/>
</dbReference>
<evidence type="ECO:0000256" key="5">
    <source>
        <dbReference type="ARBA" id="ARBA00023136"/>
    </source>
</evidence>
<evidence type="ECO:0000256" key="2">
    <source>
        <dbReference type="ARBA" id="ARBA00009765"/>
    </source>
</evidence>
<keyword evidence="9" id="KW-1185">Reference proteome</keyword>
<gene>
    <name evidence="8" type="ORF">AFERRI_30191</name>
    <name evidence="7" type="ORF">AFERRI_30373</name>
</gene>
<evidence type="ECO:0000313" key="9">
    <source>
        <dbReference type="Proteomes" id="UP000193925"/>
    </source>
</evidence>
<keyword evidence="3 6" id="KW-0812">Transmembrane</keyword>
<evidence type="ECO:0000256" key="6">
    <source>
        <dbReference type="SAM" id="Phobius"/>
    </source>
</evidence>
<protein>
    <submittedName>
        <fullName evidence="7">Mg2 transporter protein CorA family protein</fullName>
    </submittedName>
    <submittedName>
        <fullName evidence="8">Mg2+/Co2+/Zn2+ transporter protein CorA family</fullName>
    </submittedName>
</protein>
<reference evidence="8 9" key="3">
    <citation type="submission" date="2017-03" db="EMBL/GenBank/DDBJ databases">
        <authorList>
            <person name="Regsiter A."/>
            <person name="William W."/>
        </authorList>
    </citation>
    <scope>NUCLEOTIDE SEQUENCE [LARGE SCALE GENOMIC DNA]</scope>
    <source>
        <strain evidence="8">PRJEB5721</strain>
    </source>
</reference>
<evidence type="ECO:0000256" key="1">
    <source>
        <dbReference type="ARBA" id="ARBA00004141"/>
    </source>
</evidence>
<evidence type="ECO:0000256" key="4">
    <source>
        <dbReference type="ARBA" id="ARBA00022989"/>
    </source>
</evidence>
<comment type="similarity">
    <text evidence="2">Belongs to the CorA metal ion transporter (MIT) (TC 1.A.35) family.</text>
</comment>
<proteinExistence type="inferred from homology"/>
<dbReference type="RefSeq" id="WP_035191993.1">
    <property type="nucleotide sequence ID" value="NZ_CCCS020000023.1"/>
</dbReference>
<feature type="transmembrane region" description="Helical" evidence="6">
    <location>
        <begin position="243"/>
        <end position="263"/>
    </location>
</feature>
<dbReference type="EMBL" id="LT841305">
    <property type="protein sequence ID" value="SMH66459.1"/>
    <property type="molecule type" value="Genomic_DNA"/>
</dbReference>
<sequence>MMRITRDCLLSGNANRRSWMALVAPSANELTQAAMTLDIPESFLRKRLEGEASRPLIKEERLISLQFQVPLPKEGAAGQFTLVPLSLYFVPGYFVTLAEREIPFLSRLIDSRKPRKRWELVLRIIAEVTRNYLPTARSVAREMAVVERDLRQAQRHDVVYRGLDINDRLLALDLGLLQLEYVVSEIGHFLPAEDAGLMEIHEDTRIELSQVRDQVDSDQATINELLESYAYVVHNNVNHLFKFMAALIILATIPLFIPGAAAMNVPLGPFPHWRYGFAAVTGGLVLVEVLTAWVFYRKGWLRLD</sequence>
<reference evidence="7" key="2">
    <citation type="submission" date="2014-07" db="EMBL/GenBank/DDBJ databases">
        <title>Initial genome analysis of the psychrotolerant acidophile Acidithiobacillus ferrivorans CF27: insights into iron and sulfur oxidation pathways and into biofilm formation.</title>
        <authorList>
            <person name="Talla E."/>
            <person name="Hedrich S."/>
            <person name="Mangenot S."/>
            <person name="Ji B."/>
            <person name="Johnson D.B."/>
            <person name="Barbe V."/>
            <person name="Bonnefoy V."/>
        </authorList>
    </citation>
    <scope>NUCLEOTIDE SEQUENCE [LARGE SCALE GENOMIC DNA]</scope>
    <source>
        <strain evidence="7">CF27</strain>
    </source>
</reference>
<name>A0A060UM38_9PROT</name>
<keyword evidence="4 6" id="KW-1133">Transmembrane helix</keyword>
<dbReference type="SUPFAM" id="SSF144083">
    <property type="entry name" value="Magnesium transport protein CorA, transmembrane region"/>
    <property type="match status" value="1"/>
</dbReference>
<organism evidence="7">
    <name type="scientific">Acidithiobacillus ferrivorans</name>
    <dbReference type="NCBI Taxonomy" id="160808"/>
    <lineage>
        <taxon>Bacteria</taxon>
        <taxon>Pseudomonadati</taxon>
        <taxon>Pseudomonadota</taxon>
        <taxon>Acidithiobacillia</taxon>
        <taxon>Acidithiobacillales</taxon>
        <taxon>Acidithiobacillaceae</taxon>
        <taxon>Acidithiobacillus</taxon>
    </lineage>
</organism>
<dbReference type="Gene3D" id="1.20.58.340">
    <property type="entry name" value="Magnesium transport protein CorA, transmembrane region"/>
    <property type="match status" value="1"/>
</dbReference>
<dbReference type="InterPro" id="IPR045863">
    <property type="entry name" value="CorA_TM1_TM2"/>
</dbReference>
<dbReference type="AlphaFoldDB" id="A0A060UM38"/>
<dbReference type="InterPro" id="IPR045861">
    <property type="entry name" value="CorA_cytoplasmic_dom"/>
</dbReference>
<dbReference type="Proteomes" id="UP000193925">
    <property type="component" value="Chromosome AFERRI"/>
</dbReference>
<reference evidence="7" key="1">
    <citation type="submission" date="2014-03" db="EMBL/GenBank/DDBJ databases">
        <authorList>
            <person name="Genoscope - CEA"/>
        </authorList>
    </citation>
    <scope>NUCLEOTIDE SEQUENCE [LARGE SCALE GENOMIC DNA]</scope>
    <source>
        <strain evidence="7">CF27</strain>
    </source>
</reference>
<evidence type="ECO:0000256" key="3">
    <source>
        <dbReference type="ARBA" id="ARBA00022692"/>
    </source>
</evidence>
<dbReference type="EMBL" id="CCCS020000023">
    <property type="protein sequence ID" value="CDQ09727.1"/>
    <property type="molecule type" value="Genomic_DNA"/>
</dbReference>
<keyword evidence="5 6" id="KW-0472">Membrane</keyword>
<feature type="transmembrane region" description="Helical" evidence="6">
    <location>
        <begin position="275"/>
        <end position="296"/>
    </location>
</feature>
<dbReference type="InterPro" id="IPR047199">
    <property type="entry name" value="CorA-like"/>
</dbReference>
<dbReference type="Gene3D" id="3.30.460.20">
    <property type="entry name" value="CorA soluble domain-like"/>
    <property type="match status" value="1"/>
</dbReference>
<dbReference type="PANTHER" id="PTHR47891:SF2">
    <property type="entry name" value="MAGNESIUM AND COBALT TRANSPORTER"/>
    <property type="match status" value="1"/>
</dbReference>